<dbReference type="PROSITE" id="PS51294">
    <property type="entry name" value="HTH_MYB"/>
    <property type="match status" value="1"/>
</dbReference>
<feature type="compositionally biased region" description="Polar residues" evidence="5">
    <location>
        <begin position="93"/>
        <end position="111"/>
    </location>
</feature>
<proteinExistence type="predicted"/>
<evidence type="ECO:0000256" key="2">
    <source>
        <dbReference type="ARBA" id="ARBA00022737"/>
    </source>
</evidence>
<feature type="region of interest" description="Disordered" evidence="5">
    <location>
        <begin position="1"/>
        <end position="29"/>
    </location>
</feature>
<feature type="region of interest" description="Disordered" evidence="5">
    <location>
        <begin position="141"/>
        <end position="193"/>
    </location>
</feature>
<evidence type="ECO:0000256" key="5">
    <source>
        <dbReference type="SAM" id="MobiDB-lite"/>
    </source>
</evidence>
<evidence type="ECO:0000259" key="6">
    <source>
        <dbReference type="PROSITE" id="PS50090"/>
    </source>
</evidence>
<keyword evidence="3" id="KW-0238">DNA-binding</keyword>
<comment type="subcellular location">
    <subcellularLocation>
        <location evidence="1">Nucleus</location>
    </subcellularLocation>
</comment>
<evidence type="ECO:0000256" key="1">
    <source>
        <dbReference type="ARBA" id="ARBA00004123"/>
    </source>
</evidence>
<gene>
    <name evidence="8" type="ORF">OIU79_023759</name>
</gene>
<dbReference type="GO" id="GO:0003677">
    <property type="term" value="F:DNA binding"/>
    <property type="evidence" value="ECO:0007669"/>
    <property type="project" value="UniProtKB-KW"/>
</dbReference>
<keyword evidence="4" id="KW-0539">Nucleus</keyword>
<keyword evidence="2" id="KW-0677">Repeat</keyword>
<reference evidence="8" key="2">
    <citation type="journal article" date="2023" name="Int. J. Mol. Sci.">
        <title>De Novo Assembly and Annotation of 11 Diverse Shrub Willow (Salix) Genomes Reveals Novel Gene Organization in Sex-Linked Regions.</title>
        <authorList>
            <person name="Hyden B."/>
            <person name="Feng K."/>
            <person name="Yates T.B."/>
            <person name="Jawdy S."/>
            <person name="Cereghino C."/>
            <person name="Smart L.B."/>
            <person name="Muchero W."/>
        </authorList>
    </citation>
    <scope>NUCLEOTIDE SEQUENCE</scope>
    <source>
        <tissue evidence="8">Shoot tip</tissue>
    </source>
</reference>
<dbReference type="InterPro" id="IPR009057">
    <property type="entry name" value="Homeodomain-like_sf"/>
</dbReference>
<dbReference type="CDD" id="cd00167">
    <property type="entry name" value="SANT"/>
    <property type="match status" value="1"/>
</dbReference>
<organism evidence="8 9">
    <name type="scientific">Salix purpurea</name>
    <name type="common">Purple osier willow</name>
    <dbReference type="NCBI Taxonomy" id="77065"/>
    <lineage>
        <taxon>Eukaryota</taxon>
        <taxon>Viridiplantae</taxon>
        <taxon>Streptophyta</taxon>
        <taxon>Embryophyta</taxon>
        <taxon>Tracheophyta</taxon>
        <taxon>Spermatophyta</taxon>
        <taxon>Magnoliopsida</taxon>
        <taxon>eudicotyledons</taxon>
        <taxon>Gunneridae</taxon>
        <taxon>Pentapetalae</taxon>
        <taxon>rosids</taxon>
        <taxon>fabids</taxon>
        <taxon>Malpighiales</taxon>
        <taxon>Salicaceae</taxon>
        <taxon>Saliceae</taxon>
        <taxon>Salix</taxon>
    </lineage>
</organism>
<dbReference type="OrthoDB" id="2143914at2759"/>
<dbReference type="AlphaFoldDB" id="A0A9Q1A9R2"/>
<evidence type="ECO:0000256" key="4">
    <source>
        <dbReference type="ARBA" id="ARBA00023242"/>
    </source>
</evidence>
<dbReference type="SUPFAM" id="SSF46689">
    <property type="entry name" value="Homeodomain-like"/>
    <property type="match status" value="1"/>
</dbReference>
<dbReference type="InterPro" id="IPR001005">
    <property type="entry name" value="SANT/Myb"/>
</dbReference>
<dbReference type="PANTHER" id="PTHR47994:SF5">
    <property type="entry name" value="F14D16.11-RELATED"/>
    <property type="match status" value="1"/>
</dbReference>
<dbReference type="GO" id="GO:0005634">
    <property type="term" value="C:nucleus"/>
    <property type="evidence" value="ECO:0007669"/>
    <property type="project" value="UniProtKB-SubCell"/>
</dbReference>
<name>A0A9Q1A9R2_SALPP</name>
<dbReference type="InterPro" id="IPR017930">
    <property type="entry name" value="Myb_dom"/>
</dbReference>
<evidence type="ECO:0000313" key="8">
    <source>
        <dbReference type="EMBL" id="KAJ6763076.1"/>
    </source>
</evidence>
<evidence type="ECO:0000256" key="3">
    <source>
        <dbReference type="ARBA" id="ARBA00023125"/>
    </source>
</evidence>
<dbReference type="Proteomes" id="UP001151532">
    <property type="component" value="Chromosome 13"/>
</dbReference>
<dbReference type="PROSITE" id="PS50090">
    <property type="entry name" value="MYB_LIKE"/>
    <property type="match status" value="1"/>
</dbReference>
<reference evidence="8" key="1">
    <citation type="submission" date="2022-11" db="EMBL/GenBank/DDBJ databases">
        <authorList>
            <person name="Hyden B.L."/>
            <person name="Feng K."/>
            <person name="Yates T."/>
            <person name="Jawdy S."/>
            <person name="Smart L.B."/>
            <person name="Muchero W."/>
        </authorList>
    </citation>
    <scope>NUCLEOTIDE SEQUENCE</scope>
    <source>
        <tissue evidence="8">Shoot tip</tissue>
    </source>
</reference>
<feature type="region of interest" description="Disordered" evidence="5">
    <location>
        <begin position="88"/>
        <end position="113"/>
    </location>
</feature>
<feature type="domain" description="HTH myb-type" evidence="7">
    <location>
        <begin position="22"/>
        <end position="77"/>
    </location>
</feature>
<evidence type="ECO:0000259" key="7">
    <source>
        <dbReference type="PROSITE" id="PS51294"/>
    </source>
</evidence>
<comment type="caution">
    <text evidence="8">The sequence shown here is derived from an EMBL/GenBank/DDBJ whole genome shotgun (WGS) entry which is preliminary data.</text>
</comment>
<accession>A0A9Q1A9R2</accession>
<feature type="compositionally biased region" description="Low complexity" evidence="5">
    <location>
        <begin position="1"/>
        <end position="14"/>
    </location>
</feature>
<dbReference type="Pfam" id="PF00249">
    <property type="entry name" value="Myb_DNA-binding"/>
    <property type="match status" value="1"/>
</dbReference>
<dbReference type="SMART" id="SM00717">
    <property type="entry name" value="SANT"/>
    <property type="match status" value="1"/>
</dbReference>
<feature type="domain" description="Myb-like" evidence="6">
    <location>
        <begin position="22"/>
        <end position="73"/>
    </location>
</feature>
<dbReference type="Gene3D" id="1.10.10.60">
    <property type="entry name" value="Homeodomain-like"/>
    <property type="match status" value="1"/>
</dbReference>
<sequence>MRNPSSSSSARSRSTPTPCCGKVGIKRGPWTPEEDEILANYIHKDGEGRWSLIAGRIPGRTDNEIKNYWNTHLSKKLIREGIDPKTHKPLYPNPNSSQISNIPPIQNSNPRSFPLEENARFDRAIATRVIENFTMTNLDQFPNQVINDDGAENRPSGDGFNKGRSLQKQQQLQQPNNIPVPSGEPVISSSQAIHHGSSCEAEVSYSMAAFGEKDGVLNSHDLA</sequence>
<protein>
    <submittedName>
        <fullName evidence="8">TRANSCRIPTION REPRESSOR MYB5-LIKE</fullName>
    </submittedName>
</protein>
<dbReference type="PANTHER" id="PTHR47994">
    <property type="entry name" value="F14D16.11-RELATED"/>
    <property type="match status" value="1"/>
</dbReference>
<evidence type="ECO:0000313" key="9">
    <source>
        <dbReference type="Proteomes" id="UP001151532"/>
    </source>
</evidence>
<dbReference type="EMBL" id="JAPFFK010000005">
    <property type="protein sequence ID" value="KAJ6763076.1"/>
    <property type="molecule type" value="Genomic_DNA"/>
</dbReference>
<dbReference type="InterPro" id="IPR015495">
    <property type="entry name" value="Myb_TF_plants"/>
</dbReference>
<keyword evidence="9" id="KW-1185">Reference proteome</keyword>